<dbReference type="PANTHER" id="PTHR38435">
    <property type="match status" value="1"/>
</dbReference>
<evidence type="ECO:0000313" key="6">
    <source>
        <dbReference type="Proteomes" id="UP000216008"/>
    </source>
</evidence>
<dbReference type="InterPro" id="IPR013785">
    <property type="entry name" value="Aldolase_TIM"/>
</dbReference>
<proteinExistence type="predicted"/>
<evidence type="ECO:0000259" key="2">
    <source>
        <dbReference type="Pfam" id="PF19200"/>
    </source>
</evidence>
<dbReference type="RefSeq" id="WP_087284157.1">
    <property type="nucleotide sequence ID" value="NZ_CP021703.1"/>
</dbReference>
<reference evidence="6 7" key="1">
    <citation type="submission" date="2017-05" db="EMBL/GenBank/DDBJ databases">
        <title>Lactobacillus johnsonii from commercial turkeys.</title>
        <authorList>
            <person name="Johnson T.J."/>
            <person name="Youmans B."/>
        </authorList>
    </citation>
    <scope>NUCLEOTIDE SEQUENCE [LARGE SCALE GENOMIC DNA]</scope>
    <source>
        <strain evidence="5 6">UMNLJ114</strain>
        <strain evidence="4 7">UMNLJ54</strain>
    </source>
</reference>
<dbReference type="Gene3D" id="3.20.20.70">
    <property type="entry name" value="Aldolase class I"/>
    <property type="match status" value="1"/>
</dbReference>
<evidence type="ECO:0000259" key="1">
    <source>
        <dbReference type="Pfam" id="PF05913"/>
    </source>
</evidence>
<protein>
    <submittedName>
        <fullName evidence="5">Cell surface protein</fullName>
    </submittedName>
    <submittedName>
        <fullName evidence="3">MupG family TIM beta-alpha barrel fold protein</fullName>
    </submittedName>
</protein>
<dbReference type="PANTHER" id="PTHR38435:SF2">
    <property type="entry name" value="DUF871 DOMAIN-CONTAINING PROTEIN"/>
    <property type="match status" value="1"/>
</dbReference>
<dbReference type="Pfam" id="PF19200">
    <property type="entry name" value="MupG_N"/>
    <property type="match status" value="1"/>
</dbReference>
<dbReference type="SUPFAM" id="SSF51445">
    <property type="entry name" value="(Trans)glycosidases"/>
    <property type="match status" value="1"/>
</dbReference>
<evidence type="ECO:0000313" key="3">
    <source>
        <dbReference type="EMBL" id="HJE49813.1"/>
    </source>
</evidence>
<dbReference type="SUPFAM" id="SSF50891">
    <property type="entry name" value="Cyclophilin-like"/>
    <property type="match status" value="1"/>
</dbReference>
<feature type="domain" description="6-phospho-N-acetylmuramidase N-terminal" evidence="2">
    <location>
        <begin position="2"/>
        <end position="225"/>
    </location>
</feature>
<dbReference type="Proteomes" id="UP000216448">
    <property type="component" value="Unassembled WGS sequence"/>
</dbReference>
<comment type="caution">
    <text evidence="5">The sequence shown here is derived from an EMBL/GenBank/DDBJ whole genome shotgun (WGS) entry which is preliminary data.</text>
</comment>
<reference evidence="3" key="3">
    <citation type="submission" date="2021-09" db="EMBL/GenBank/DDBJ databases">
        <authorList>
            <person name="Gilroy R."/>
        </authorList>
    </citation>
    <scope>NUCLEOTIDE SEQUENCE</scope>
    <source>
        <strain evidence="3">CHK192-2623</strain>
    </source>
</reference>
<dbReference type="InterPro" id="IPR043894">
    <property type="entry name" value="MupG_C"/>
</dbReference>
<name>A0A1Y4IB13_LACJH</name>
<dbReference type="Proteomes" id="UP000732527">
    <property type="component" value="Unassembled WGS sequence"/>
</dbReference>
<feature type="domain" description="6-phospho-N-acetylmuramidase C-terminal" evidence="1">
    <location>
        <begin position="253"/>
        <end position="341"/>
    </location>
</feature>
<dbReference type="AlphaFoldDB" id="A0A1Y4IB13"/>
<dbReference type="InterPro" id="IPR043797">
    <property type="entry name" value="MupG_N"/>
</dbReference>
<dbReference type="EMBL" id="DYYQ01000042">
    <property type="protein sequence ID" value="HJE49813.1"/>
    <property type="molecule type" value="Genomic_DNA"/>
</dbReference>
<dbReference type="EMBL" id="NIBD01000021">
    <property type="protein sequence ID" value="PAB55616.1"/>
    <property type="molecule type" value="Genomic_DNA"/>
</dbReference>
<dbReference type="EMBL" id="NIBB01000008">
    <property type="protein sequence ID" value="PAB53425.1"/>
    <property type="molecule type" value="Genomic_DNA"/>
</dbReference>
<dbReference type="Gene3D" id="2.40.100.10">
    <property type="entry name" value="Cyclophilin-like"/>
    <property type="match status" value="1"/>
</dbReference>
<dbReference type="InterPro" id="IPR008589">
    <property type="entry name" value="MupG"/>
</dbReference>
<reference evidence="3" key="2">
    <citation type="journal article" date="2021" name="PeerJ">
        <title>Extensive microbial diversity within the chicken gut microbiome revealed by metagenomics and culture.</title>
        <authorList>
            <person name="Gilroy R."/>
            <person name="Ravi A."/>
            <person name="Getino M."/>
            <person name="Pursley I."/>
            <person name="Horton D.L."/>
            <person name="Alikhan N.F."/>
            <person name="Baker D."/>
            <person name="Gharbi K."/>
            <person name="Hall N."/>
            <person name="Watson M."/>
            <person name="Adriaenssens E.M."/>
            <person name="Foster-Nyarko E."/>
            <person name="Jarju S."/>
            <person name="Secka A."/>
            <person name="Antonio M."/>
            <person name="Oren A."/>
            <person name="Chaudhuri R.R."/>
            <person name="La Ragione R."/>
            <person name="Hildebrand F."/>
            <person name="Pallen M.J."/>
        </authorList>
    </citation>
    <scope>NUCLEOTIDE SEQUENCE</scope>
    <source>
        <strain evidence="3">CHK192-2623</strain>
    </source>
</reference>
<evidence type="ECO:0000313" key="7">
    <source>
        <dbReference type="Proteomes" id="UP000216448"/>
    </source>
</evidence>
<dbReference type="InterPro" id="IPR029000">
    <property type="entry name" value="Cyclophilin-like_dom_sf"/>
</dbReference>
<evidence type="ECO:0000313" key="5">
    <source>
        <dbReference type="EMBL" id="PAB55616.1"/>
    </source>
</evidence>
<accession>A0A1Y4IB13</accession>
<dbReference type="Proteomes" id="UP000216008">
    <property type="component" value="Unassembled WGS sequence"/>
</dbReference>
<sequence>MLGFSVYLDKDLTADDHNYLLGMRNAGFKEVFTSLTGLKDEADIVLKRLDQLTSWCKDLELKVMADVSQDDLHYLGYDLADAEEIKKLNVTGLRINDQVLMRFVSKLSKTMWVSLNAIYLQPEDITHLKEEAANFDHIRALFDFYSQPETGMDEKWFEEKNQWLHNCNLETAAFISGDGVKRGPFFAGETTLESQRGVYPLAAALNLKDLACNNVIVGDRLTSETIKSFARYTKDHAITLHVDEKNTFLNENQWHNYLYLAQDIVRLRSEGELPKFEAQDLPLDRPVGTISINSNGLNSNEIHIAKRNLPVNKDGRILGRVCDEECSLLPHIEPGQKVIFKNLEK</sequence>
<gene>
    <name evidence="4" type="ORF">A3P64_01630</name>
    <name evidence="5" type="ORF">A3Q24_04155</name>
    <name evidence="3" type="ORF">K8V69_06515</name>
</gene>
<evidence type="ECO:0000313" key="4">
    <source>
        <dbReference type="EMBL" id="PAB53425.1"/>
    </source>
</evidence>
<dbReference type="Pfam" id="PF05913">
    <property type="entry name" value="MupG_C"/>
    <property type="match status" value="1"/>
</dbReference>
<organism evidence="5 6">
    <name type="scientific">Lactobacillus johnsonii</name>
    <dbReference type="NCBI Taxonomy" id="33959"/>
    <lineage>
        <taxon>Bacteria</taxon>
        <taxon>Bacillati</taxon>
        <taxon>Bacillota</taxon>
        <taxon>Bacilli</taxon>
        <taxon>Lactobacillales</taxon>
        <taxon>Lactobacillaceae</taxon>
        <taxon>Lactobacillus</taxon>
    </lineage>
</organism>
<dbReference type="InterPro" id="IPR017853">
    <property type="entry name" value="GH"/>
</dbReference>